<evidence type="ECO:0000259" key="3">
    <source>
        <dbReference type="Pfam" id="PF01464"/>
    </source>
</evidence>
<evidence type="ECO:0000313" key="5">
    <source>
        <dbReference type="Proteomes" id="UP000274556"/>
    </source>
</evidence>
<evidence type="ECO:0000256" key="1">
    <source>
        <dbReference type="ARBA" id="ARBA00007734"/>
    </source>
</evidence>
<comment type="similarity">
    <text evidence="1">Belongs to the transglycosylase Slt family.</text>
</comment>
<keyword evidence="2" id="KW-0732">Signal</keyword>
<dbReference type="InterPro" id="IPR008258">
    <property type="entry name" value="Transglycosylase_SLT_dom_1"/>
</dbReference>
<sequence>MRARRSIGLGCKIIAFAVMVGPALALEPEPVGSGGGGVGPAPLGADAEASASALAGLARGSVAELSVETVENGLPKPPGGAPPSRTEILAMVERMAGRHGLDLDLVHALIRAESAYDAHAVSPAGAVGLMQVMPATAADYGVFSVEALFDPPTNLDTGMRHLKRLLERYGSIGPAVMAYNAGEGALERSAGFVTYPETQRYTHAVLVAYLRKKGVQPYTAQAKQLVGMAVTPAMANAAVASGGRSADVNTEAVSLIDSQERAPLTRLSSRLSPALSRRSEAESAARAASPAVAQGVLERNRMRFARESR</sequence>
<dbReference type="SUPFAM" id="SSF53955">
    <property type="entry name" value="Lysozyme-like"/>
    <property type="match status" value="1"/>
</dbReference>
<dbReference type="PROSITE" id="PS00922">
    <property type="entry name" value="TRANSGLYCOSYLASE"/>
    <property type="match status" value="1"/>
</dbReference>
<dbReference type="InterPro" id="IPR023346">
    <property type="entry name" value="Lysozyme-like_dom_sf"/>
</dbReference>
<dbReference type="InterPro" id="IPR000189">
    <property type="entry name" value="Transglyc_AS"/>
</dbReference>
<accession>A0A495VDC4</accession>
<proteinExistence type="inferred from homology"/>
<dbReference type="CDD" id="cd00254">
    <property type="entry name" value="LT-like"/>
    <property type="match status" value="1"/>
</dbReference>
<feature type="domain" description="Transglycosylase SLT" evidence="3">
    <location>
        <begin position="94"/>
        <end position="189"/>
    </location>
</feature>
<dbReference type="Proteomes" id="UP000274556">
    <property type="component" value="Unassembled WGS sequence"/>
</dbReference>
<dbReference type="Gene3D" id="1.10.530.10">
    <property type="match status" value="1"/>
</dbReference>
<evidence type="ECO:0000313" key="4">
    <source>
        <dbReference type="EMBL" id="RKT47396.1"/>
    </source>
</evidence>
<evidence type="ECO:0000256" key="2">
    <source>
        <dbReference type="SAM" id="SignalP"/>
    </source>
</evidence>
<feature type="signal peptide" evidence="2">
    <location>
        <begin position="1"/>
        <end position="25"/>
    </location>
</feature>
<reference evidence="4 5" key="1">
    <citation type="submission" date="2018-10" db="EMBL/GenBank/DDBJ databases">
        <title>Genomic Encyclopedia of Archaeal and Bacterial Type Strains, Phase II (KMG-II): from individual species to whole genera.</title>
        <authorList>
            <person name="Goeker M."/>
        </authorList>
    </citation>
    <scope>NUCLEOTIDE SEQUENCE [LARGE SCALE GENOMIC DNA]</scope>
    <source>
        <strain evidence="4 5">DSM 235</strain>
    </source>
</reference>
<dbReference type="GO" id="GO:0008933">
    <property type="term" value="F:peptidoglycan lytic transglycosylase activity"/>
    <property type="evidence" value="ECO:0007669"/>
    <property type="project" value="InterPro"/>
</dbReference>
<dbReference type="GO" id="GO:0000270">
    <property type="term" value="P:peptidoglycan metabolic process"/>
    <property type="evidence" value="ECO:0007669"/>
    <property type="project" value="InterPro"/>
</dbReference>
<dbReference type="GO" id="GO:0016020">
    <property type="term" value="C:membrane"/>
    <property type="evidence" value="ECO:0007669"/>
    <property type="project" value="InterPro"/>
</dbReference>
<dbReference type="AlphaFoldDB" id="A0A495VDC4"/>
<name>A0A495VDC4_9GAMM</name>
<keyword evidence="5" id="KW-1185">Reference proteome</keyword>
<gene>
    <name evidence="4" type="ORF">BDD21_4964</name>
</gene>
<dbReference type="Pfam" id="PF01464">
    <property type="entry name" value="SLT"/>
    <property type="match status" value="1"/>
</dbReference>
<feature type="chain" id="PRO_5019869758" evidence="2">
    <location>
        <begin position="26"/>
        <end position="309"/>
    </location>
</feature>
<dbReference type="EMBL" id="RBXL01000001">
    <property type="protein sequence ID" value="RKT47396.1"/>
    <property type="molecule type" value="Genomic_DNA"/>
</dbReference>
<dbReference type="PANTHER" id="PTHR37423">
    <property type="entry name" value="SOLUBLE LYTIC MUREIN TRANSGLYCOSYLASE-RELATED"/>
    <property type="match status" value="1"/>
</dbReference>
<dbReference type="PANTHER" id="PTHR37423:SF2">
    <property type="entry name" value="MEMBRANE-BOUND LYTIC MUREIN TRANSGLYCOSYLASE C"/>
    <property type="match status" value="1"/>
</dbReference>
<organism evidence="4 5">
    <name type="scientific">Thiocapsa rosea</name>
    <dbReference type="NCBI Taxonomy" id="69360"/>
    <lineage>
        <taxon>Bacteria</taxon>
        <taxon>Pseudomonadati</taxon>
        <taxon>Pseudomonadota</taxon>
        <taxon>Gammaproteobacteria</taxon>
        <taxon>Chromatiales</taxon>
        <taxon>Chromatiaceae</taxon>
        <taxon>Thiocapsa</taxon>
    </lineage>
</organism>
<comment type="caution">
    <text evidence="4">The sequence shown here is derived from an EMBL/GenBank/DDBJ whole genome shotgun (WGS) entry which is preliminary data.</text>
</comment>
<protein>
    <submittedName>
        <fullName evidence="4">Transglycosylase-like protein with SLT domain</fullName>
    </submittedName>
</protein>